<keyword evidence="2 6" id="KW-0853">WD repeat</keyword>
<evidence type="ECO:0008006" key="10">
    <source>
        <dbReference type="Google" id="ProtNLM"/>
    </source>
</evidence>
<evidence type="ECO:0000256" key="3">
    <source>
        <dbReference type="ARBA" id="ARBA00022694"/>
    </source>
</evidence>
<comment type="subcellular location">
    <subcellularLocation>
        <location evidence="1">Nucleus</location>
    </subcellularLocation>
</comment>
<dbReference type="InterPro" id="IPR015943">
    <property type="entry name" value="WD40/YVTN_repeat-like_dom_sf"/>
</dbReference>
<accession>A0A9N8KLD2</accession>
<evidence type="ECO:0000256" key="1">
    <source>
        <dbReference type="ARBA" id="ARBA00004123"/>
    </source>
</evidence>
<dbReference type="PROSITE" id="PS50082">
    <property type="entry name" value="WD_REPEATS_2"/>
    <property type="match status" value="1"/>
</dbReference>
<dbReference type="GO" id="GO:0005829">
    <property type="term" value="C:cytosol"/>
    <property type="evidence" value="ECO:0007669"/>
    <property type="project" value="TreeGrafter"/>
</dbReference>
<gene>
    <name evidence="8" type="ORF">AWRI4620_LOCUS7295</name>
</gene>
<dbReference type="GO" id="GO:0006400">
    <property type="term" value="P:tRNA modification"/>
    <property type="evidence" value="ECO:0007669"/>
    <property type="project" value="TreeGrafter"/>
</dbReference>
<sequence length="483" mass="51949">ITALCNSQTFAPEGLLLAAYGAKIVSVKLADGSVVSQWPEQKDSSSVEAASDGGPPGKKRKLESEAAAAPNVIKLAVAADNQHIVAVTDDKSVRVLEVTESGKLNELSERNMPKRPCAVLVTPDNQTILCGDKFGDVYSLPLFPSAMVDKVEESSKVETKDDAGPKKYVPAATTLTVHSGRNRRALENQMKQKDLQAKAREGPKFEYQLLLGHVSMLTDVQFATEEVDGKTRGYIITADRDEHIRISRGPPQAHIIEGFCLGHRDFISKICLMPGTDLLVSGGGDDWLGMWDWRTGNLREKCDMRSALSALFSSQSSAITFGPESSIAVSGLWTVPAGTDNRETAILVACEKLPCLLVSQQGSASRMVAISLPGVPLDVTVVGGTVLVSLDATEASTPRLQAYRVRNTGSETNLELDEGFSAKLHAANHLMLPAPERKQLDNLLYGIENLRKRGAPEEAQDTAAEQATDGATSELPEDAPMEE</sequence>
<evidence type="ECO:0000256" key="4">
    <source>
        <dbReference type="ARBA" id="ARBA00022737"/>
    </source>
</evidence>
<dbReference type="PANTHER" id="PTHR16288">
    <property type="entry name" value="WD40 REPEAT PROTEIN 4"/>
    <property type="match status" value="1"/>
</dbReference>
<dbReference type="HAMAP" id="MF_03056">
    <property type="entry name" value="TRM82"/>
    <property type="match status" value="1"/>
</dbReference>
<dbReference type="InterPro" id="IPR028884">
    <property type="entry name" value="Trm82"/>
</dbReference>
<protein>
    <recommendedName>
        <fullName evidence="10">Transfer RNA methyltransferase 82</fullName>
    </recommendedName>
</protein>
<dbReference type="EMBL" id="CAINUL010000015">
    <property type="protein sequence ID" value="CAD0113040.1"/>
    <property type="molecule type" value="Genomic_DNA"/>
</dbReference>
<name>A0A9N8KLD2_9PEZI</name>
<evidence type="ECO:0000256" key="6">
    <source>
        <dbReference type="PROSITE-ProRule" id="PRU00221"/>
    </source>
</evidence>
<evidence type="ECO:0000256" key="5">
    <source>
        <dbReference type="ARBA" id="ARBA00023242"/>
    </source>
</evidence>
<feature type="region of interest" description="Disordered" evidence="7">
    <location>
        <begin position="38"/>
        <end position="65"/>
    </location>
</feature>
<dbReference type="SUPFAM" id="SSF50978">
    <property type="entry name" value="WD40 repeat-like"/>
    <property type="match status" value="1"/>
</dbReference>
<dbReference type="GO" id="GO:0005634">
    <property type="term" value="C:nucleus"/>
    <property type="evidence" value="ECO:0007669"/>
    <property type="project" value="UniProtKB-SubCell"/>
</dbReference>
<keyword evidence="9" id="KW-1185">Reference proteome</keyword>
<dbReference type="InterPro" id="IPR036322">
    <property type="entry name" value="WD40_repeat_dom_sf"/>
</dbReference>
<keyword evidence="5" id="KW-0539">Nucleus</keyword>
<dbReference type="Gene3D" id="2.130.10.10">
    <property type="entry name" value="YVTN repeat-like/Quinoprotein amine dehydrogenase"/>
    <property type="match status" value="2"/>
</dbReference>
<organism evidence="8 9">
    <name type="scientific">Aureobasidium uvarum</name>
    <dbReference type="NCBI Taxonomy" id="2773716"/>
    <lineage>
        <taxon>Eukaryota</taxon>
        <taxon>Fungi</taxon>
        <taxon>Dikarya</taxon>
        <taxon>Ascomycota</taxon>
        <taxon>Pezizomycotina</taxon>
        <taxon>Dothideomycetes</taxon>
        <taxon>Dothideomycetidae</taxon>
        <taxon>Dothideales</taxon>
        <taxon>Saccotheciaceae</taxon>
        <taxon>Aureobasidium</taxon>
    </lineage>
</organism>
<reference evidence="8" key="1">
    <citation type="submission" date="2020-06" db="EMBL/GenBank/DDBJ databases">
        <authorList>
            <person name="Onetto C."/>
        </authorList>
    </citation>
    <scope>NUCLEOTIDE SEQUENCE</scope>
</reference>
<evidence type="ECO:0000256" key="7">
    <source>
        <dbReference type="SAM" id="MobiDB-lite"/>
    </source>
</evidence>
<keyword evidence="3" id="KW-0819">tRNA processing</keyword>
<evidence type="ECO:0000256" key="2">
    <source>
        <dbReference type="ARBA" id="ARBA00022574"/>
    </source>
</evidence>
<dbReference type="GO" id="GO:0036265">
    <property type="term" value="P:RNA (guanine-N7)-methylation"/>
    <property type="evidence" value="ECO:0007669"/>
    <property type="project" value="InterPro"/>
</dbReference>
<evidence type="ECO:0000313" key="9">
    <source>
        <dbReference type="Proteomes" id="UP000745764"/>
    </source>
</evidence>
<comment type="caution">
    <text evidence="8">The sequence shown here is derived from an EMBL/GenBank/DDBJ whole genome shotgun (WGS) entry which is preliminary data.</text>
</comment>
<dbReference type="GO" id="GO:0043527">
    <property type="term" value="C:tRNA methyltransferase complex"/>
    <property type="evidence" value="ECO:0007669"/>
    <property type="project" value="TreeGrafter"/>
</dbReference>
<proteinExistence type="inferred from homology"/>
<dbReference type="AlphaFoldDB" id="A0A9N8KLD2"/>
<feature type="repeat" description="WD" evidence="6">
    <location>
        <begin position="260"/>
        <end position="301"/>
    </location>
</feature>
<feature type="region of interest" description="Disordered" evidence="7">
    <location>
        <begin position="453"/>
        <end position="483"/>
    </location>
</feature>
<feature type="compositionally biased region" description="Low complexity" evidence="7">
    <location>
        <begin position="461"/>
        <end position="472"/>
    </location>
</feature>
<evidence type="ECO:0000313" key="8">
    <source>
        <dbReference type="EMBL" id="CAD0113040.1"/>
    </source>
</evidence>
<dbReference type="OrthoDB" id="339900at2759"/>
<dbReference type="PANTHER" id="PTHR16288:SF0">
    <property type="entry name" value="TRNA (GUANINE-N(7)-)-METHYLTRANSFERASE NON-CATALYTIC SUBUNIT WDR4"/>
    <property type="match status" value="1"/>
</dbReference>
<dbReference type="Proteomes" id="UP000745764">
    <property type="component" value="Unassembled WGS sequence"/>
</dbReference>
<feature type="non-terminal residue" evidence="8">
    <location>
        <position position="1"/>
    </location>
</feature>
<dbReference type="InterPro" id="IPR001680">
    <property type="entry name" value="WD40_rpt"/>
</dbReference>
<keyword evidence="4" id="KW-0677">Repeat</keyword>